<dbReference type="EMBL" id="ML996271">
    <property type="protein sequence ID" value="KAF2728652.1"/>
    <property type="molecule type" value="Genomic_DNA"/>
</dbReference>
<protein>
    <recommendedName>
        <fullName evidence="3">RHS repeat-associated core domain-containing protein</fullName>
    </recommendedName>
</protein>
<dbReference type="InterPro" id="IPR022385">
    <property type="entry name" value="Rhs_assc_core"/>
</dbReference>
<organism evidence="1 2">
    <name type="scientific">Polyplosphaeria fusca</name>
    <dbReference type="NCBI Taxonomy" id="682080"/>
    <lineage>
        <taxon>Eukaryota</taxon>
        <taxon>Fungi</taxon>
        <taxon>Dikarya</taxon>
        <taxon>Ascomycota</taxon>
        <taxon>Pezizomycotina</taxon>
        <taxon>Dothideomycetes</taxon>
        <taxon>Pleosporomycetidae</taxon>
        <taxon>Pleosporales</taxon>
        <taxon>Tetraplosphaeriaceae</taxon>
        <taxon>Polyplosphaeria</taxon>
    </lineage>
</organism>
<gene>
    <name evidence="1" type="ORF">EJ04DRAFT_528441</name>
</gene>
<proteinExistence type="predicted"/>
<dbReference type="NCBIfam" id="TIGR03696">
    <property type="entry name" value="Rhs_assc_core"/>
    <property type="match status" value="1"/>
</dbReference>
<comment type="caution">
    <text evidence="1">The sequence shown here is derived from an EMBL/GenBank/DDBJ whole genome shotgun (WGS) entry which is preliminary data.</text>
</comment>
<dbReference type="AlphaFoldDB" id="A0A9P4UU88"/>
<sequence>MIANTIDWIMELASSSVGSISSATTKSGYDFKDGILVETITDPLGNAAVASYDMRVTSGPVIRRVKPMGQAEMFEYDLLSRIAMHTDFLGHKTQTINPNVSSPNTMTVTDTLGYTVLTTFDALGRTIKVADNGDPTVTSLDPVRVVSETKFDCLPQPKQKISISGLTTKYTVDALNHPLETTTPDGNVTSSIPLKEILLAYNADADVVSKTEIGTGSTGQDTVRREYTLDLFGNRYTYTKQTTYASGKAFLNRGPLLLYGQANRFISLQNQVGQKERHEKARVTQDGQTMDYEYSLDGTLKSVKYDDGGKQVYDLDRFSRVEKDTDVFGVARQVTFDDQGRVSSRSCQGDTYHLTHGIVNHTQGELTKVELIGARNYSRTFTYDGFGQVKRETVTAPDSSVLLDTTYTLDGKQQLQAMQSESKTCPDLDVNRQYVYEGIGQLVQDSTQNSIVKFAYNGNSNIISVDTDGQTKHMTYNDIDQRADPGFKYDTNGRTVQDDAGKQYTFDDQDRLFSVQISAGMGSVFSYHPDDLLAKHESVEKTLSLYYNSQQSINAMRVTGLQSKGSTTSLFSNGNSLAAGYSDSDAPTYLLDQRGSTTLMLDGDESTTRKYQAYGSPTSSAPAPSPSASATAQCCSSFQFQQEYRDDTTGLVYLRSRFYNPDQMAFVSMDSSLKENRYAYCSGDPINLVDPSGHSWEAFAFALGVGVTVGFATSYFLGPAVGYAVGQGAFAAIITAMPIRKALSVYSFLRRHIITSLITYTSDLPDFFINWHRCTNVATALGANVARDSAVLASAVIGTATGAASGSVLQDFINGERIDWANAGVNFVVGGFLGGVLGAAATQRPEHPRAPCSSKILCGSCQRVLLSLQVIL</sequence>
<dbReference type="OrthoDB" id="442731at2759"/>
<name>A0A9P4UU88_9PLEO</name>
<dbReference type="Gene3D" id="2.180.10.10">
    <property type="entry name" value="RHS repeat-associated core"/>
    <property type="match status" value="1"/>
</dbReference>
<dbReference type="Proteomes" id="UP000799444">
    <property type="component" value="Unassembled WGS sequence"/>
</dbReference>
<reference evidence="1" key="1">
    <citation type="journal article" date="2020" name="Stud. Mycol.">
        <title>101 Dothideomycetes genomes: a test case for predicting lifestyles and emergence of pathogens.</title>
        <authorList>
            <person name="Haridas S."/>
            <person name="Albert R."/>
            <person name="Binder M."/>
            <person name="Bloem J."/>
            <person name="Labutti K."/>
            <person name="Salamov A."/>
            <person name="Andreopoulos B."/>
            <person name="Baker S."/>
            <person name="Barry K."/>
            <person name="Bills G."/>
            <person name="Bluhm B."/>
            <person name="Cannon C."/>
            <person name="Castanera R."/>
            <person name="Culley D."/>
            <person name="Daum C."/>
            <person name="Ezra D."/>
            <person name="Gonzalez J."/>
            <person name="Henrissat B."/>
            <person name="Kuo A."/>
            <person name="Liang C."/>
            <person name="Lipzen A."/>
            <person name="Lutzoni F."/>
            <person name="Magnuson J."/>
            <person name="Mondo S."/>
            <person name="Nolan M."/>
            <person name="Ohm R."/>
            <person name="Pangilinan J."/>
            <person name="Park H.-J."/>
            <person name="Ramirez L."/>
            <person name="Alfaro M."/>
            <person name="Sun H."/>
            <person name="Tritt A."/>
            <person name="Yoshinaga Y."/>
            <person name="Zwiers L.-H."/>
            <person name="Turgeon B."/>
            <person name="Goodwin S."/>
            <person name="Spatafora J."/>
            <person name="Crous P."/>
            <person name="Grigoriev I."/>
        </authorList>
    </citation>
    <scope>NUCLEOTIDE SEQUENCE</scope>
    <source>
        <strain evidence="1">CBS 125425</strain>
    </source>
</reference>
<evidence type="ECO:0000313" key="2">
    <source>
        <dbReference type="Proteomes" id="UP000799444"/>
    </source>
</evidence>
<keyword evidence="2" id="KW-1185">Reference proteome</keyword>
<evidence type="ECO:0000313" key="1">
    <source>
        <dbReference type="EMBL" id="KAF2728652.1"/>
    </source>
</evidence>
<evidence type="ECO:0008006" key="3">
    <source>
        <dbReference type="Google" id="ProtNLM"/>
    </source>
</evidence>
<accession>A0A9P4UU88</accession>